<dbReference type="AlphaFoldDB" id="A0A8H5F0N5"/>
<evidence type="ECO:0000256" key="1">
    <source>
        <dbReference type="SAM" id="MobiDB-lite"/>
    </source>
</evidence>
<protein>
    <submittedName>
        <fullName evidence="2">Uncharacterized protein</fullName>
    </submittedName>
</protein>
<sequence length="426" mass="48598">MEPSTYFKKTIGNIDCDAARGIAHVVDGRATEEPIAVAVYHCFQELPGTVIGDDIFDLMTQRLPRWMTSGQGVRMLTATCHQDSQKIKDENELFLLAKLPQTSMVDPIHFFRRRQLQVFVRVLHHIFVDRNIMHVPRKSIGPGKLLIPTCMKTVERVTALPRPLLPDIQEQLIEVFRGLIYKAIALEKEAYSAEFCFQSEQVLGDFMQLMRIITLSVIKLTRESSSNRSMAALASLAKLLRILNQQAGKRSRMSGRPTVSLAILYVSRFDANDWPTISRSAPDFSASFKDLVESLEDIGLRTFNFVLHRAFYRKRCEDIVDRILGRPSSRSVASEEGLDVRIQVEILPNDLEGEDWMEVAAHPYHEHDEVVVEKTDNVYNKEESQSHNEEHRSVNNQSPRYPERAKIRSPTTGKSGSSRVESRKNF</sequence>
<name>A0A8H5F0N5_9AGAR</name>
<dbReference type="OrthoDB" id="10644486at2759"/>
<feature type="region of interest" description="Disordered" evidence="1">
    <location>
        <begin position="380"/>
        <end position="426"/>
    </location>
</feature>
<accession>A0A8H5F0N5</accession>
<keyword evidence="3" id="KW-1185">Reference proteome</keyword>
<evidence type="ECO:0000313" key="3">
    <source>
        <dbReference type="Proteomes" id="UP000567179"/>
    </source>
</evidence>
<organism evidence="2 3">
    <name type="scientific">Psilocybe cf. subviscida</name>
    <dbReference type="NCBI Taxonomy" id="2480587"/>
    <lineage>
        <taxon>Eukaryota</taxon>
        <taxon>Fungi</taxon>
        <taxon>Dikarya</taxon>
        <taxon>Basidiomycota</taxon>
        <taxon>Agaricomycotina</taxon>
        <taxon>Agaricomycetes</taxon>
        <taxon>Agaricomycetidae</taxon>
        <taxon>Agaricales</taxon>
        <taxon>Agaricineae</taxon>
        <taxon>Strophariaceae</taxon>
        <taxon>Psilocybe</taxon>
    </lineage>
</organism>
<dbReference type="Proteomes" id="UP000567179">
    <property type="component" value="Unassembled WGS sequence"/>
</dbReference>
<evidence type="ECO:0000313" key="2">
    <source>
        <dbReference type="EMBL" id="KAF5319316.1"/>
    </source>
</evidence>
<feature type="compositionally biased region" description="Basic and acidic residues" evidence="1">
    <location>
        <begin position="380"/>
        <end position="393"/>
    </location>
</feature>
<feature type="compositionally biased region" description="Polar residues" evidence="1">
    <location>
        <begin position="409"/>
        <end position="419"/>
    </location>
</feature>
<comment type="caution">
    <text evidence="2">The sequence shown here is derived from an EMBL/GenBank/DDBJ whole genome shotgun (WGS) entry which is preliminary data.</text>
</comment>
<gene>
    <name evidence="2" type="ORF">D9619_008801</name>
</gene>
<dbReference type="EMBL" id="JAACJJ010000029">
    <property type="protein sequence ID" value="KAF5319316.1"/>
    <property type="molecule type" value="Genomic_DNA"/>
</dbReference>
<reference evidence="2 3" key="1">
    <citation type="journal article" date="2020" name="ISME J.">
        <title>Uncovering the hidden diversity of litter-decomposition mechanisms in mushroom-forming fungi.</title>
        <authorList>
            <person name="Floudas D."/>
            <person name="Bentzer J."/>
            <person name="Ahren D."/>
            <person name="Johansson T."/>
            <person name="Persson P."/>
            <person name="Tunlid A."/>
        </authorList>
    </citation>
    <scope>NUCLEOTIDE SEQUENCE [LARGE SCALE GENOMIC DNA]</scope>
    <source>
        <strain evidence="2 3">CBS 101986</strain>
    </source>
</reference>
<proteinExistence type="predicted"/>